<comment type="caution">
    <text evidence="1">The sequence shown here is derived from an EMBL/GenBank/DDBJ whole genome shotgun (WGS) entry which is preliminary data.</text>
</comment>
<dbReference type="AlphaFoldDB" id="A0A4C1W596"/>
<dbReference type="EMBL" id="BGZK01000469">
    <property type="protein sequence ID" value="GBP45682.1"/>
    <property type="molecule type" value="Genomic_DNA"/>
</dbReference>
<evidence type="ECO:0000313" key="2">
    <source>
        <dbReference type="Proteomes" id="UP000299102"/>
    </source>
</evidence>
<evidence type="ECO:0000313" key="1">
    <source>
        <dbReference type="EMBL" id="GBP45682.1"/>
    </source>
</evidence>
<dbReference type="Proteomes" id="UP000299102">
    <property type="component" value="Unassembled WGS sequence"/>
</dbReference>
<keyword evidence="2" id="KW-1185">Reference proteome</keyword>
<proteinExistence type="predicted"/>
<gene>
    <name evidence="1" type="ORF">EVAR_35950_1</name>
</gene>
<accession>A0A4C1W596</accession>
<organism evidence="1 2">
    <name type="scientific">Eumeta variegata</name>
    <name type="common">Bagworm moth</name>
    <name type="synonym">Eumeta japonica</name>
    <dbReference type="NCBI Taxonomy" id="151549"/>
    <lineage>
        <taxon>Eukaryota</taxon>
        <taxon>Metazoa</taxon>
        <taxon>Ecdysozoa</taxon>
        <taxon>Arthropoda</taxon>
        <taxon>Hexapoda</taxon>
        <taxon>Insecta</taxon>
        <taxon>Pterygota</taxon>
        <taxon>Neoptera</taxon>
        <taxon>Endopterygota</taxon>
        <taxon>Lepidoptera</taxon>
        <taxon>Glossata</taxon>
        <taxon>Ditrysia</taxon>
        <taxon>Tineoidea</taxon>
        <taxon>Psychidae</taxon>
        <taxon>Oiketicinae</taxon>
        <taxon>Eumeta</taxon>
    </lineage>
</organism>
<protein>
    <submittedName>
        <fullName evidence="1">Uncharacterized protein</fullName>
    </submittedName>
</protein>
<sequence>MERSHRDFLDIDDVRLSTTQIYKYNPNTTNGVAAACMLSRSTFILCNVHTLKVRGIPEQSEKRVTERRHGNSRSFAPLMTFHINNVILVDMKGPMRTCST</sequence>
<reference evidence="1 2" key="1">
    <citation type="journal article" date="2019" name="Commun. Biol.">
        <title>The bagworm genome reveals a unique fibroin gene that provides high tensile strength.</title>
        <authorList>
            <person name="Kono N."/>
            <person name="Nakamura H."/>
            <person name="Ohtoshi R."/>
            <person name="Tomita M."/>
            <person name="Numata K."/>
            <person name="Arakawa K."/>
        </authorList>
    </citation>
    <scope>NUCLEOTIDE SEQUENCE [LARGE SCALE GENOMIC DNA]</scope>
</reference>
<name>A0A4C1W596_EUMVA</name>